<feature type="domain" description="CAAX prenyl protease 2/Lysostaphin resistance protein A-like" evidence="2">
    <location>
        <begin position="6"/>
        <end position="93"/>
    </location>
</feature>
<keyword evidence="3" id="KW-0378">Hydrolase</keyword>
<dbReference type="Pfam" id="PF02517">
    <property type="entry name" value="Rce1-like"/>
    <property type="match status" value="1"/>
</dbReference>
<evidence type="ECO:0000313" key="3">
    <source>
        <dbReference type="EMBL" id="MFC6591242.1"/>
    </source>
</evidence>
<dbReference type="Proteomes" id="UP001596297">
    <property type="component" value="Unassembled WGS sequence"/>
</dbReference>
<comment type="caution">
    <text evidence="3">The sequence shown here is derived from an EMBL/GenBank/DDBJ whole genome shotgun (WGS) entry which is preliminary data.</text>
</comment>
<dbReference type="PANTHER" id="PTHR36435:SF1">
    <property type="entry name" value="CAAX AMINO TERMINAL PROTEASE FAMILY PROTEIN"/>
    <property type="match status" value="1"/>
</dbReference>
<keyword evidence="4" id="KW-1185">Reference proteome</keyword>
<dbReference type="InterPro" id="IPR003675">
    <property type="entry name" value="Rce1/LyrA-like_dom"/>
</dbReference>
<gene>
    <name evidence="3" type="ORF">ACFP81_03835</name>
</gene>
<proteinExistence type="predicted"/>
<evidence type="ECO:0000313" key="4">
    <source>
        <dbReference type="Proteomes" id="UP001596297"/>
    </source>
</evidence>
<feature type="transmembrane region" description="Helical" evidence="1">
    <location>
        <begin position="162"/>
        <end position="183"/>
    </location>
</feature>
<dbReference type="InterPro" id="IPR052710">
    <property type="entry name" value="CAAX_protease"/>
</dbReference>
<accession>A0ABW1YDC4</accession>
<protein>
    <submittedName>
        <fullName evidence="3">CPBP family intramembrane glutamic endopeptidase</fullName>
        <ecNumber evidence="3">3.4.-.-</ecNumber>
    </submittedName>
</protein>
<keyword evidence="1" id="KW-0472">Membrane</keyword>
<feature type="transmembrane region" description="Helical" evidence="1">
    <location>
        <begin position="45"/>
        <end position="69"/>
    </location>
</feature>
<reference evidence="4" key="1">
    <citation type="journal article" date="2019" name="Int. J. Syst. Evol. Microbiol.">
        <title>The Global Catalogue of Microorganisms (GCM) 10K type strain sequencing project: providing services to taxonomists for standard genome sequencing and annotation.</title>
        <authorList>
            <consortium name="The Broad Institute Genomics Platform"/>
            <consortium name="The Broad Institute Genome Sequencing Center for Infectious Disease"/>
            <person name="Wu L."/>
            <person name="Ma J."/>
        </authorList>
    </citation>
    <scope>NUCLEOTIDE SEQUENCE [LARGE SCALE GENOMIC DNA]</scope>
    <source>
        <strain evidence="4">CGMCC 1.15772</strain>
    </source>
</reference>
<dbReference type="EC" id="3.4.-.-" evidence="3"/>
<keyword evidence="1" id="KW-1133">Transmembrane helix</keyword>
<dbReference type="PANTHER" id="PTHR36435">
    <property type="entry name" value="SLR1288 PROTEIN"/>
    <property type="match status" value="1"/>
</dbReference>
<organism evidence="3 4">
    <name type="scientific">Deinococcus lacus</name>
    <dbReference type="NCBI Taxonomy" id="392561"/>
    <lineage>
        <taxon>Bacteria</taxon>
        <taxon>Thermotogati</taxon>
        <taxon>Deinococcota</taxon>
        <taxon>Deinococci</taxon>
        <taxon>Deinococcales</taxon>
        <taxon>Deinococcaceae</taxon>
        <taxon>Deinococcus</taxon>
    </lineage>
</organism>
<dbReference type="GO" id="GO:0016787">
    <property type="term" value="F:hydrolase activity"/>
    <property type="evidence" value="ECO:0007669"/>
    <property type="project" value="UniProtKB-KW"/>
</dbReference>
<dbReference type="RefSeq" id="WP_380082249.1">
    <property type="nucleotide sequence ID" value="NZ_JBHSWD010000001.1"/>
</dbReference>
<evidence type="ECO:0000259" key="2">
    <source>
        <dbReference type="Pfam" id="PF02517"/>
    </source>
</evidence>
<dbReference type="EMBL" id="JBHSWD010000001">
    <property type="protein sequence ID" value="MFC6591242.1"/>
    <property type="molecule type" value="Genomic_DNA"/>
</dbReference>
<name>A0ABW1YDC4_9DEIO</name>
<keyword evidence="1" id="KW-0812">Transmembrane</keyword>
<feature type="transmembrane region" description="Helical" evidence="1">
    <location>
        <begin position="81"/>
        <end position="102"/>
    </location>
</feature>
<evidence type="ECO:0000256" key="1">
    <source>
        <dbReference type="SAM" id="Phobius"/>
    </source>
</evidence>
<sequence>MKDLSGLWPMLLAAGILVPVAEEIAFRGLMLRGHERVAGPWLAALTTSFAFAAAHGAPTSVVGILPLAYILARLVQHGRSLWNSVLVHMLNNTLSLSLAAWALTQPQFRNLEVPEAQIPLPWALGSLIFGIGLVVLAHLWLTPRRDGVIEGEGEQRGPWLSGAYLFILLLGAVGAVASLPGGAEWFGRLGAPLREALRLFAPG</sequence>
<feature type="transmembrane region" description="Helical" evidence="1">
    <location>
        <begin position="122"/>
        <end position="141"/>
    </location>
</feature>